<evidence type="ECO:0000313" key="2">
    <source>
        <dbReference type="Proteomes" id="UP000290889"/>
    </source>
</evidence>
<evidence type="ECO:0000313" key="1">
    <source>
        <dbReference type="EMBL" id="QBA63236.1"/>
    </source>
</evidence>
<keyword evidence="2" id="KW-1185">Reference proteome</keyword>
<dbReference type="RefSeq" id="WP_129602030.1">
    <property type="nucleotide sequence ID" value="NZ_CP035544.1"/>
</dbReference>
<organism evidence="1 2">
    <name type="scientific">Muriicola soli</name>
    <dbReference type="NCBI Taxonomy" id="2507538"/>
    <lineage>
        <taxon>Bacteria</taxon>
        <taxon>Pseudomonadati</taxon>
        <taxon>Bacteroidota</taxon>
        <taxon>Flavobacteriia</taxon>
        <taxon>Flavobacteriales</taxon>
        <taxon>Flavobacteriaceae</taxon>
        <taxon>Muriicola</taxon>
    </lineage>
</organism>
<dbReference type="AlphaFoldDB" id="A0A411E6B3"/>
<accession>A0A411E6B3</accession>
<protein>
    <recommendedName>
        <fullName evidence="3">Glycosyl hydrolase family 76</fullName>
    </recommendedName>
</protein>
<dbReference type="EMBL" id="CP035544">
    <property type="protein sequence ID" value="QBA63236.1"/>
    <property type="molecule type" value="Genomic_DNA"/>
</dbReference>
<dbReference type="OrthoDB" id="1171174at2"/>
<dbReference type="PROSITE" id="PS51257">
    <property type="entry name" value="PROKAR_LIPOPROTEIN"/>
    <property type="match status" value="1"/>
</dbReference>
<dbReference type="Proteomes" id="UP000290889">
    <property type="component" value="Chromosome"/>
</dbReference>
<proteinExistence type="predicted"/>
<dbReference type="KEGG" id="mur:EQY75_00920"/>
<evidence type="ECO:0008006" key="3">
    <source>
        <dbReference type="Google" id="ProtNLM"/>
    </source>
</evidence>
<gene>
    <name evidence="1" type="ORF">EQY75_00920</name>
</gene>
<name>A0A411E6B3_9FLAO</name>
<reference evidence="1 2" key="1">
    <citation type="submission" date="2019-01" db="EMBL/GenBank/DDBJ databases">
        <title>Muriicola soli sp. nov., isolated from soil.</title>
        <authorList>
            <person name="Kang H.J."/>
            <person name="Kim S.B."/>
        </authorList>
    </citation>
    <scope>NUCLEOTIDE SEQUENCE [LARGE SCALE GENOMIC DNA]</scope>
    <source>
        <strain evidence="1 2">MMS17-SY002</strain>
    </source>
</reference>
<sequence length="399" mass="45143">MKTKNTILWALSFTLVSCMEDVTTIYEQPEPEILLVEIPKEEPKANDVPPSPEMVYEWLGHMQGSNGLVESAEYTDFVSLYDNALAALTFIAEGDLLGAERILDYFDNKLETEFYANSGGFFQFRDTSGEQGSRIWMGDNAWLLLAVNHYHDKSQSNRYENLAYELESWLRSLQEEDGGLKGGINEDGTLIPKVTEGNITAFNAVPGFDDFHRKILMFLGEQRWDVNDKVLITDTQNPAYNHALDLYSLGYMILEDFPEEVLTKANRFYNSQNSTSNEKLISGYCFDDDKDVVWLEGTAQMAMAFKKADQEGNAQNVLLNLEEAFIPSTSNSSTAGLPYTTNFGTNFGANELWDHTDITPTISSSAWYLFVKNEFNPFDLGRDKDIPEESKFWTNSGIN</sequence>